<gene>
    <name evidence="2" type="ORF">AVENLUH5627_01275</name>
</gene>
<protein>
    <recommendedName>
        <fullName evidence="1">Beta-ketoacyl synthase-like N-terminal domain-containing protein</fullName>
    </recommendedName>
</protein>
<dbReference type="PATRIC" id="fig|52133.18.peg.1324"/>
<dbReference type="AlphaFoldDB" id="A0A150HVI4"/>
<evidence type="ECO:0000313" key="3">
    <source>
        <dbReference type="Proteomes" id="UP000075680"/>
    </source>
</evidence>
<dbReference type="EMBL" id="JRUE01000119">
    <property type="protein sequence ID" value="KXZ70728.1"/>
    <property type="molecule type" value="Genomic_DNA"/>
</dbReference>
<evidence type="ECO:0000313" key="2">
    <source>
        <dbReference type="EMBL" id="KXZ70728.1"/>
    </source>
</evidence>
<dbReference type="InterPro" id="IPR014030">
    <property type="entry name" value="Ketoacyl_synth_N"/>
</dbReference>
<dbReference type="Proteomes" id="UP000075680">
    <property type="component" value="Unassembled WGS sequence"/>
</dbReference>
<feature type="domain" description="Beta-ketoacyl synthase-like N-terminal" evidence="1">
    <location>
        <begin position="14"/>
        <end position="164"/>
    </location>
</feature>
<accession>A0A150HVI4</accession>
<dbReference type="Pfam" id="PF13723">
    <property type="entry name" value="Ketoacyl-synt_2"/>
    <property type="match status" value="1"/>
</dbReference>
<dbReference type="RefSeq" id="WP_061518513.1">
    <property type="nucleotide sequence ID" value="NZ_CP173025.1"/>
</dbReference>
<reference evidence="2 3" key="1">
    <citation type="journal article" date="2016" name="Sci. Rep.">
        <title>Genomic and phenotypic characterization of the species Acinetobacter venetianus.</title>
        <authorList>
            <person name="Fondi M."/>
            <person name="Maida I."/>
            <person name="Perrin E."/>
            <person name="Orlandini V."/>
            <person name="La Torre L."/>
            <person name="Bosi E."/>
            <person name="Negroni A."/>
            <person name="Zanaroli G."/>
            <person name="Fava F."/>
            <person name="Decorosi F."/>
            <person name="Giovannetti L."/>
            <person name="Viti C."/>
            <person name="Vaneechoutte M."/>
            <person name="Dijkshoorn L."/>
            <person name="Fani R."/>
        </authorList>
    </citation>
    <scope>NUCLEOTIDE SEQUENCE [LARGE SCALE GENOMIC DNA]</scope>
    <source>
        <strain evidence="2 3">LUH5627</strain>
    </source>
</reference>
<proteinExistence type="predicted"/>
<comment type="caution">
    <text evidence="2">The sequence shown here is derived from an EMBL/GenBank/DDBJ whole genome shotgun (WGS) entry which is preliminary data.</text>
</comment>
<sequence>MFKLHLTEPTLTYAQQDYAALSAVPAMQRRRLSPLAKIALNSALNALDGCRVDYIVWASKYGDEQKTLDILQDVLQGQTPSPTQFSTSVHNAIAGLYSILCQDDTPSTSLSCEWTEALIEAYAVLKSSPEIQRVLVVSYDQALPDVYRDAYDFPAYALACVVSLETPNLEIIDLSNPDLIESLAFYKFWQSENIPQSTVRWKKC</sequence>
<evidence type="ECO:0000259" key="1">
    <source>
        <dbReference type="Pfam" id="PF13723"/>
    </source>
</evidence>
<organism evidence="2 3">
    <name type="scientific">Acinetobacter venetianus</name>
    <dbReference type="NCBI Taxonomy" id="52133"/>
    <lineage>
        <taxon>Bacteria</taxon>
        <taxon>Pseudomonadati</taxon>
        <taxon>Pseudomonadota</taxon>
        <taxon>Gammaproteobacteria</taxon>
        <taxon>Moraxellales</taxon>
        <taxon>Moraxellaceae</taxon>
        <taxon>Acinetobacter</taxon>
    </lineage>
</organism>
<name>A0A150HVI4_9GAMM</name>